<name>A0A9Y2IMX1_9PSEU</name>
<dbReference type="KEGG" id="acab:QRX50_19815"/>
<gene>
    <name evidence="1" type="ORF">QRX50_19815</name>
</gene>
<reference evidence="1 2" key="1">
    <citation type="submission" date="2023-06" db="EMBL/GenBank/DDBJ databases">
        <authorList>
            <person name="Oyuntsetseg B."/>
            <person name="Kim S.B."/>
        </authorList>
    </citation>
    <scope>NUCLEOTIDE SEQUENCE [LARGE SCALE GENOMIC DNA]</scope>
    <source>
        <strain evidence="1 2">2-15</strain>
    </source>
</reference>
<evidence type="ECO:0000313" key="1">
    <source>
        <dbReference type="EMBL" id="WIX82859.1"/>
    </source>
</evidence>
<evidence type="ECO:0000313" key="2">
    <source>
        <dbReference type="Proteomes" id="UP001236014"/>
    </source>
</evidence>
<dbReference type="AlphaFoldDB" id="A0A9Y2IMX1"/>
<dbReference type="InterPro" id="IPR046657">
    <property type="entry name" value="DUF6766"/>
</dbReference>
<sequence>MTTLRSFMRDNGLSLAFGVLFLFSLVGQAWSGLAAFNDQQLAHGAQTVGLLDYLTSSSFAVDVAENWQSEYLQFFLYVSATVWLVQRGSPESKALRKAGPESDRDQLLGRHVRDGSPRWAKAGGRRTAVFSRSLGLVMGTVFLLSWLAQSIAGVSAYNAEQLSDFGDPVSWGEYLLSADFWNRTLQNWQSEFLAIGCMAIFSVYLRQRGSPESKPVGAEHHVTDESG</sequence>
<dbReference type="RefSeq" id="WP_285973424.1">
    <property type="nucleotide sequence ID" value="NZ_CP127294.1"/>
</dbReference>
<keyword evidence="2" id="KW-1185">Reference proteome</keyword>
<organism evidence="1 2">
    <name type="scientific">Amycolatopsis carbonis</name>
    <dbReference type="NCBI Taxonomy" id="715471"/>
    <lineage>
        <taxon>Bacteria</taxon>
        <taxon>Bacillati</taxon>
        <taxon>Actinomycetota</taxon>
        <taxon>Actinomycetes</taxon>
        <taxon>Pseudonocardiales</taxon>
        <taxon>Pseudonocardiaceae</taxon>
        <taxon>Amycolatopsis</taxon>
    </lineage>
</organism>
<protein>
    <submittedName>
        <fullName evidence="1">Uncharacterized protein</fullName>
    </submittedName>
</protein>
<accession>A0A9Y2IMX1</accession>
<dbReference type="EMBL" id="CP127294">
    <property type="protein sequence ID" value="WIX82859.1"/>
    <property type="molecule type" value="Genomic_DNA"/>
</dbReference>
<dbReference type="Proteomes" id="UP001236014">
    <property type="component" value="Chromosome"/>
</dbReference>
<proteinExistence type="predicted"/>
<dbReference type="Pfam" id="PF20554">
    <property type="entry name" value="DUF6766"/>
    <property type="match status" value="1"/>
</dbReference>